<name>A0A6M3K2H6_9ZZZZ</name>
<dbReference type="EMBL" id="MT142221">
    <property type="protein sequence ID" value="QJA76369.1"/>
    <property type="molecule type" value="Genomic_DNA"/>
</dbReference>
<organism evidence="1">
    <name type="scientific">viral metagenome</name>
    <dbReference type="NCBI Taxonomy" id="1070528"/>
    <lineage>
        <taxon>unclassified sequences</taxon>
        <taxon>metagenomes</taxon>
        <taxon>organismal metagenomes</taxon>
    </lineage>
</organism>
<reference evidence="1" key="1">
    <citation type="submission" date="2020-03" db="EMBL/GenBank/DDBJ databases">
        <title>The deep terrestrial virosphere.</title>
        <authorList>
            <person name="Holmfeldt K."/>
            <person name="Nilsson E."/>
            <person name="Simone D."/>
            <person name="Lopez-Fernandez M."/>
            <person name="Wu X."/>
            <person name="de Brujin I."/>
            <person name="Lundin D."/>
            <person name="Andersson A."/>
            <person name="Bertilsson S."/>
            <person name="Dopson M."/>
        </authorList>
    </citation>
    <scope>NUCLEOTIDE SEQUENCE</scope>
    <source>
        <strain evidence="1">MM415A01525</strain>
    </source>
</reference>
<evidence type="ECO:0000313" key="1">
    <source>
        <dbReference type="EMBL" id="QJA76369.1"/>
    </source>
</evidence>
<protein>
    <recommendedName>
        <fullName evidence="2">Transposase</fullName>
    </recommendedName>
</protein>
<dbReference type="SUPFAM" id="SSF57783">
    <property type="entry name" value="Zinc beta-ribbon"/>
    <property type="match status" value="1"/>
</dbReference>
<sequence length="62" mass="7176">MLKNLDNTMINQGDSTELRCPVCDSANIGATRKSHKFKCRDCGLEFKKYFKPNKCMVFTREI</sequence>
<accession>A0A6M3K2H6</accession>
<proteinExistence type="predicted"/>
<gene>
    <name evidence="1" type="ORF">MM415A01525_0001</name>
</gene>
<evidence type="ECO:0008006" key="2">
    <source>
        <dbReference type="Google" id="ProtNLM"/>
    </source>
</evidence>
<dbReference type="AlphaFoldDB" id="A0A6M3K2H6"/>